<evidence type="ECO:0000256" key="3">
    <source>
        <dbReference type="ARBA" id="ARBA00012755"/>
    </source>
</evidence>
<sequence length="517" mass="56548">MPSPQSRLSLSVGLDDNWQACSNQSTDEWGQTFGTYHDSAGNPLVNETLFPSMEGMVQHAHELNLTAGWYGNNCLCRETNGDDPKYYVGDVKAIRRFGFDGIKLDACGAHLDVEMYSDLIDGREISLEASPADQKSSEKSTSTSKYPWDNHEGSNGNKVKEVTAQATQAIAKPVLIENCHWGTAKPFAPTATWCPWHVYRTSMDVMSSFASVVRNLQTVVPYADAGLSRPGCWAYPDMLEIGTDYEDSASAQRNAMALKLVKEKMKTQSKMMKALAVDEANMTKALADHEVNGTKLHNLADDEVNLSWQVDQGLSLVEQATHFHAWAIASSPLVLSHDVTDSAISDAVWPLISNPEVLEVNSAWAGHSGSPFYNSNATIDTLRLWNCCEDWQGAKGPPTIPSEQYWYKPLKTDGTRTAVLLMNHGDATSDLSLTFADIPGVKCTTCHVRDIVARKDLGTFTNTYIAQSVESHAASFLMISPEPLADASVRRRGHASKKASAAAVLAAEELLVAQDLR</sequence>
<dbReference type="SUPFAM" id="SSF51011">
    <property type="entry name" value="Glycosyl hydrolase domain"/>
    <property type="match status" value="1"/>
</dbReference>
<dbReference type="PANTHER" id="PTHR11452:SF33">
    <property type="entry name" value="ALPHA-GALACTOSIDASE 2"/>
    <property type="match status" value="1"/>
</dbReference>
<evidence type="ECO:0000256" key="6">
    <source>
        <dbReference type="ARBA" id="ARBA00023295"/>
    </source>
</evidence>
<dbReference type="GO" id="GO:0004557">
    <property type="term" value="F:alpha-galactosidase activity"/>
    <property type="evidence" value="ECO:0007669"/>
    <property type="project" value="UniProtKB-EC"/>
</dbReference>
<keyword evidence="5" id="KW-0378">Hydrolase</keyword>
<dbReference type="Gene3D" id="3.20.20.70">
    <property type="entry name" value="Aldolase class I"/>
    <property type="match status" value="1"/>
</dbReference>
<dbReference type="AlphaFoldDB" id="A0A0M0JJR6"/>
<proteinExistence type="inferred from homology"/>
<comment type="caution">
    <text evidence="9">The sequence shown here is derived from an EMBL/GenBank/DDBJ whole genome shotgun (WGS) entry which is preliminary data.</text>
</comment>
<dbReference type="InterPro" id="IPR013785">
    <property type="entry name" value="Aldolase_TIM"/>
</dbReference>
<evidence type="ECO:0000256" key="5">
    <source>
        <dbReference type="ARBA" id="ARBA00022801"/>
    </source>
</evidence>
<comment type="catalytic activity">
    <reaction evidence="1">
        <text>Hydrolysis of terminal, non-reducing alpha-D-galactose residues in alpha-D-galactosides, including galactose oligosaccharides, galactomannans and galactolipids.</text>
        <dbReference type="EC" id="3.2.1.22"/>
    </reaction>
</comment>
<protein>
    <recommendedName>
        <fullName evidence="3">alpha-galactosidase</fullName>
        <ecNumber evidence="3">3.2.1.22</ecNumber>
    </recommendedName>
</protein>
<evidence type="ECO:0000256" key="4">
    <source>
        <dbReference type="ARBA" id="ARBA00022729"/>
    </source>
</evidence>
<dbReference type="EMBL" id="JWZX01002796">
    <property type="protein sequence ID" value="KOO26819.1"/>
    <property type="molecule type" value="Genomic_DNA"/>
</dbReference>
<dbReference type="EC" id="3.2.1.22" evidence="3"/>
<evidence type="ECO:0000259" key="8">
    <source>
        <dbReference type="Pfam" id="PF17801"/>
    </source>
</evidence>
<dbReference type="InterPro" id="IPR002241">
    <property type="entry name" value="Glyco_hydro_27"/>
</dbReference>
<name>A0A0M0JJR6_9EUKA</name>
<evidence type="ECO:0000256" key="7">
    <source>
        <dbReference type="SAM" id="MobiDB-lite"/>
    </source>
</evidence>
<dbReference type="Pfam" id="PF17801">
    <property type="entry name" value="Melibiase_C"/>
    <property type="match status" value="1"/>
</dbReference>
<dbReference type="SUPFAM" id="SSF51445">
    <property type="entry name" value="(Trans)glycosidases"/>
    <property type="match status" value="1"/>
</dbReference>
<accession>A0A0M0JJR6</accession>
<gene>
    <name evidence="9" type="ORF">Ctob_006435</name>
</gene>
<evidence type="ECO:0000256" key="2">
    <source>
        <dbReference type="ARBA" id="ARBA00009743"/>
    </source>
</evidence>
<feature type="domain" description="Alpha galactosidase C-terminal" evidence="8">
    <location>
        <begin position="404"/>
        <end position="477"/>
    </location>
</feature>
<keyword evidence="6" id="KW-0326">Glycosidase</keyword>
<evidence type="ECO:0000313" key="9">
    <source>
        <dbReference type="EMBL" id="KOO26819.1"/>
    </source>
</evidence>
<keyword evidence="4" id="KW-0732">Signal</keyword>
<keyword evidence="10" id="KW-1185">Reference proteome</keyword>
<dbReference type="InterPro" id="IPR013780">
    <property type="entry name" value="Glyco_hydro_b"/>
</dbReference>
<evidence type="ECO:0000256" key="1">
    <source>
        <dbReference type="ARBA" id="ARBA00001255"/>
    </source>
</evidence>
<comment type="similarity">
    <text evidence="2">Belongs to the glycosyl hydrolase 27 family.</text>
</comment>
<reference evidence="10" key="1">
    <citation type="journal article" date="2015" name="PLoS Genet.">
        <title>Genome Sequence and Transcriptome Analyses of Chrysochromulina tobin: Metabolic Tools for Enhanced Algal Fitness in the Prominent Order Prymnesiales (Haptophyceae).</title>
        <authorList>
            <person name="Hovde B.T."/>
            <person name="Deodato C.R."/>
            <person name="Hunsperger H.M."/>
            <person name="Ryken S.A."/>
            <person name="Yost W."/>
            <person name="Jha R.K."/>
            <person name="Patterson J."/>
            <person name="Monnat R.J. Jr."/>
            <person name="Barlow S.B."/>
            <person name="Starkenburg S.R."/>
            <person name="Cattolico R.A."/>
        </authorList>
    </citation>
    <scope>NUCLEOTIDE SEQUENCE</scope>
    <source>
        <strain evidence="10">CCMP291</strain>
    </source>
</reference>
<dbReference type="InterPro" id="IPR017853">
    <property type="entry name" value="GH"/>
</dbReference>
<dbReference type="InterPro" id="IPR041233">
    <property type="entry name" value="Melibiase_C"/>
</dbReference>
<dbReference type="PANTHER" id="PTHR11452">
    <property type="entry name" value="ALPHA-GALACTOSIDASE/ALPHA-N-ACETYLGALACTOSAMINIDASE"/>
    <property type="match status" value="1"/>
</dbReference>
<evidence type="ECO:0000313" key="10">
    <source>
        <dbReference type="Proteomes" id="UP000037460"/>
    </source>
</evidence>
<dbReference type="OrthoDB" id="5795902at2759"/>
<dbReference type="GO" id="GO:0005975">
    <property type="term" value="P:carbohydrate metabolic process"/>
    <property type="evidence" value="ECO:0007669"/>
    <property type="project" value="InterPro"/>
</dbReference>
<organism evidence="9 10">
    <name type="scientific">Chrysochromulina tobinii</name>
    <dbReference type="NCBI Taxonomy" id="1460289"/>
    <lineage>
        <taxon>Eukaryota</taxon>
        <taxon>Haptista</taxon>
        <taxon>Haptophyta</taxon>
        <taxon>Prymnesiophyceae</taxon>
        <taxon>Prymnesiales</taxon>
        <taxon>Chrysochromulinaceae</taxon>
        <taxon>Chrysochromulina</taxon>
    </lineage>
</organism>
<dbReference type="Gene3D" id="2.60.40.1180">
    <property type="entry name" value="Golgi alpha-mannosidase II"/>
    <property type="match status" value="1"/>
</dbReference>
<dbReference type="Proteomes" id="UP000037460">
    <property type="component" value="Unassembled WGS sequence"/>
</dbReference>
<feature type="region of interest" description="Disordered" evidence="7">
    <location>
        <begin position="128"/>
        <end position="156"/>
    </location>
</feature>